<proteinExistence type="predicted"/>
<gene>
    <name evidence="2" type="ordered locus">GALLO_0467</name>
</gene>
<dbReference type="EMBL" id="FN597254">
    <property type="protein sequence ID" value="CBI12959.1"/>
    <property type="molecule type" value="Genomic_DNA"/>
</dbReference>
<dbReference type="KEGG" id="sga:GALLO_0467"/>
<sequence>MDKQQLIINELLNKLATAQYETVQLRAELTIANQRNRELEDKLATLMPKDDDLKGGDE</sequence>
<dbReference type="Proteomes" id="UP000001517">
    <property type="component" value="Chromosome"/>
</dbReference>
<organism evidence="2 3">
    <name type="scientific">Streptococcus gallolyticus (strain UCN34)</name>
    <dbReference type="NCBI Taxonomy" id="637909"/>
    <lineage>
        <taxon>Bacteria</taxon>
        <taxon>Bacillati</taxon>
        <taxon>Bacillota</taxon>
        <taxon>Bacilli</taxon>
        <taxon>Lactobacillales</taxon>
        <taxon>Streptococcaceae</taxon>
        <taxon>Streptococcus</taxon>
    </lineage>
</organism>
<evidence type="ECO:0000256" key="1">
    <source>
        <dbReference type="SAM" id="Coils"/>
    </source>
</evidence>
<name>A0AA36JWJ3_STRG3</name>
<protein>
    <submittedName>
        <fullName evidence="2">Uncharacterized protein</fullName>
    </submittedName>
</protein>
<evidence type="ECO:0000313" key="2">
    <source>
        <dbReference type="EMBL" id="CBI12959.1"/>
    </source>
</evidence>
<evidence type="ECO:0000313" key="3">
    <source>
        <dbReference type="Proteomes" id="UP000001517"/>
    </source>
</evidence>
<dbReference type="AlphaFoldDB" id="A0AA36JWJ3"/>
<accession>A0AA36JWJ3</accession>
<keyword evidence="1" id="KW-0175">Coiled coil</keyword>
<dbReference type="RefSeq" id="WP_012961514.1">
    <property type="nucleotide sequence ID" value="NC_013798.1"/>
</dbReference>
<reference evidence="2 3" key="1">
    <citation type="journal article" date="2010" name="J. Bacteriol.">
        <title>Genome sequence of Streptococcus gallolyticus: insights into its adaptation to the bovine rumen and its ability to cause endocarditis.</title>
        <authorList>
            <person name="Rusniok C."/>
            <person name="Couve E."/>
            <person name="Da Cunha V."/>
            <person name="El Gana R."/>
            <person name="Zidane N."/>
            <person name="Bouchier C."/>
            <person name="Poyart C."/>
            <person name="Leclercq R."/>
            <person name="Trieu-Cuot P."/>
            <person name="Glaser P."/>
        </authorList>
    </citation>
    <scope>NUCLEOTIDE SEQUENCE [LARGE SCALE GENOMIC DNA]</scope>
    <source>
        <strain evidence="2 3">UCN34</strain>
    </source>
</reference>
<feature type="coiled-coil region" evidence="1">
    <location>
        <begin position="8"/>
        <end position="42"/>
    </location>
</feature>